<dbReference type="Proteomes" id="UP000325255">
    <property type="component" value="Unassembled WGS sequence"/>
</dbReference>
<dbReference type="NCBIfam" id="TIGR03871">
    <property type="entry name" value="ABC_peri_MoxJ_2"/>
    <property type="match status" value="1"/>
</dbReference>
<dbReference type="InterPro" id="IPR022448">
    <property type="entry name" value="Quinoprotein_dehydrogenase"/>
</dbReference>
<feature type="chain" id="PRO_5024278003" evidence="2">
    <location>
        <begin position="24"/>
        <end position="279"/>
    </location>
</feature>
<feature type="signal peptide" evidence="2">
    <location>
        <begin position="1"/>
        <end position="23"/>
    </location>
</feature>
<proteinExistence type="predicted"/>
<dbReference type="InterPro" id="IPR001638">
    <property type="entry name" value="Solute-binding_3/MltF_N"/>
</dbReference>
<protein>
    <submittedName>
        <fullName evidence="4">Quinoprotein dehydrogenase-associated putative ABC transporter substrate-binding protein</fullName>
    </submittedName>
</protein>
<dbReference type="PANTHER" id="PTHR35936:SF17">
    <property type="entry name" value="ARGININE-BINDING EXTRACELLULAR PROTEIN ARTP"/>
    <property type="match status" value="1"/>
</dbReference>
<keyword evidence="5" id="KW-1185">Reference proteome</keyword>
<dbReference type="AlphaFoldDB" id="A0A5M6IQF9"/>
<dbReference type="Gene3D" id="3.40.190.10">
    <property type="entry name" value="Periplasmic binding protein-like II"/>
    <property type="match status" value="2"/>
</dbReference>
<evidence type="ECO:0000256" key="2">
    <source>
        <dbReference type="SAM" id="SignalP"/>
    </source>
</evidence>
<accession>A0A5M6IQF9</accession>
<evidence type="ECO:0000259" key="3">
    <source>
        <dbReference type="SMART" id="SM00062"/>
    </source>
</evidence>
<gene>
    <name evidence="4" type="ORF">F1189_18665</name>
</gene>
<dbReference type="EMBL" id="VWPK01000031">
    <property type="protein sequence ID" value="KAA5610513.1"/>
    <property type="molecule type" value="Genomic_DNA"/>
</dbReference>
<sequence>MHGMTRRLAAVAVGFALAAPALAQAPGLGASVELVDPHVFRVCAAPHNLPFSDSGQEGFENRLAALLAGKLGEPVSYTYHPQVIGFVRNTLAALRCDVVMGVAVGDSVMQTTNPYYRTTYALVYRAGNGLDGIDTLADVRLRDKHIGVVAGTPPATLMVRNGLMGLARSYPLTVDTRVEAPARTMVEDIAAGRIDAGVLWGPMAGYYARHVTPSLVVVPLLKEQGAQMTFRIGMGVRHTDQTWKRTLNRLIAENQPEINRILAEYGVPLLDDANRPLPP</sequence>
<evidence type="ECO:0000313" key="5">
    <source>
        <dbReference type="Proteomes" id="UP000325255"/>
    </source>
</evidence>
<evidence type="ECO:0000256" key="1">
    <source>
        <dbReference type="ARBA" id="ARBA00022729"/>
    </source>
</evidence>
<keyword evidence="1 2" id="KW-0732">Signal</keyword>
<name>A0A5M6IQF9_9PROT</name>
<reference evidence="4 5" key="1">
    <citation type="submission" date="2019-09" db="EMBL/GenBank/DDBJ databases">
        <title>Genome sequence of Rhodovastum atsumiense, a diverse member of the Acetobacteraceae family of non-sulfur purple photosynthetic bacteria.</title>
        <authorList>
            <person name="Meyer T."/>
            <person name="Kyndt J."/>
        </authorList>
    </citation>
    <scope>NUCLEOTIDE SEQUENCE [LARGE SCALE GENOMIC DNA]</scope>
    <source>
        <strain evidence="4 5">DSM 21279</strain>
    </source>
</reference>
<dbReference type="SUPFAM" id="SSF53850">
    <property type="entry name" value="Periplasmic binding protein-like II"/>
    <property type="match status" value="1"/>
</dbReference>
<evidence type="ECO:0000313" key="4">
    <source>
        <dbReference type="EMBL" id="KAA5610513.1"/>
    </source>
</evidence>
<organism evidence="4 5">
    <name type="scientific">Rhodovastum atsumiense</name>
    <dbReference type="NCBI Taxonomy" id="504468"/>
    <lineage>
        <taxon>Bacteria</taxon>
        <taxon>Pseudomonadati</taxon>
        <taxon>Pseudomonadota</taxon>
        <taxon>Alphaproteobacteria</taxon>
        <taxon>Acetobacterales</taxon>
        <taxon>Acetobacteraceae</taxon>
        <taxon>Rhodovastum</taxon>
    </lineage>
</organism>
<comment type="caution">
    <text evidence="4">The sequence shown here is derived from an EMBL/GenBank/DDBJ whole genome shotgun (WGS) entry which is preliminary data.</text>
</comment>
<dbReference type="PANTHER" id="PTHR35936">
    <property type="entry name" value="MEMBRANE-BOUND LYTIC MUREIN TRANSGLYCOSYLASE F"/>
    <property type="match status" value="1"/>
</dbReference>
<feature type="domain" description="Solute-binding protein family 3/N-terminal" evidence="3">
    <location>
        <begin position="39"/>
        <end position="268"/>
    </location>
</feature>
<dbReference type="OrthoDB" id="176845at2"/>
<dbReference type="SMART" id="SM00062">
    <property type="entry name" value="PBPb"/>
    <property type="match status" value="1"/>
</dbReference>